<evidence type="ECO:0000313" key="1">
    <source>
        <dbReference type="EMBL" id="CAJ1943805.1"/>
    </source>
</evidence>
<reference evidence="1" key="1">
    <citation type="submission" date="2023-10" db="EMBL/GenBank/DDBJ databases">
        <authorList>
            <person name="Domelevo Entfellner J.-B."/>
        </authorList>
    </citation>
    <scope>NUCLEOTIDE SEQUENCE</scope>
</reference>
<dbReference type="EMBL" id="OY731400">
    <property type="protein sequence ID" value="CAJ1943805.1"/>
    <property type="molecule type" value="Genomic_DNA"/>
</dbReference>
<protein>
    <submittedName>
        <fullName evidence="1">Uncharacterized protein</fullName>
    </submittedName>
</protein>
<keyword evidence="2" id="KW-1185">Reference proteome</keyword>
<gene>
    <name evidence="1" type="ORF">AYBTSS11_LOCUS11555</name>
</gene>
<sequence>MIWYGEVEECGRFRCQAKKQAVEKGPIRQMEGVIDRIMDEQILQNGADPKLFMLDWLATSESQESIAE</sequence>
<dbReference type="AlphaFoldDB" id="A0AA86S6A6"/>
<organism evidence="1 2">
    <name type="scientific">Sphenostylis stenocarpa</name>
    <dbReference type="NCBI Taxonomy" id="92480"/>
    <lineage>
        <taxon>Eukaryota</taxon>
        <taxon>Viridiplantae</taxon>
        <taxon>Streptophyta</taxon>
        <taxon>Embryophyta</taxon>
        <taxon>Tracheophyta</taxon>
        <taxon>Spermatophyta</taxon>
        <taxon>Magnoliopsida</taxon>
        <taxon>eudicotyledons</taxon>
        <taxon>Gunneridae</taxon>
        <taxon>Pentapetalae</taxon>
        <taxon>rosids</taxon>
        <taxon>fabids</taxon>
        <taxon>Fabales</taxon>
        <taxon>Fabaceae</taxon>
        <taxon>Papilionoideae</taxon>
        <taxon>50 kb inversion clade</taxon>
        <taxon>NPAAA clade</taxon>
        <taxon>indigoferoid/millettioid clade</taxon>
        <taxon>Phaseoleae</taxon>
        <taxon>Sphenostylis</taxon>
    </lineage>
</organism>
<accession>A0AA86S6A6</accession>
<dbReference type="Gramene" id="rna-AYBTSS11_LOCUS11555">
    <property type="protein sequence ID" value="CAJ1943805.1"/>
    <property type="gene ID" value="gene-AYBTSS11_LOCUS11555"/>
</dbReference>
<name>A0AA86S6A6_9FABA</name>
<dbReference type="Proteomes" id="UP001189624">
    <property type="component" value="Chromosome 3"/>
</dbReference>
<proteinExistence type="predicted"/>
<evidence type="ECO:0000313" key="2">
    <source>
        <dbReference type="Proteomes" id="UP001189624"/>
    </source>
</evidence>